<reference evidence="9" key="1">
    <citation type="submission" date="2022-06" db="EMBL/GenBank/DDBJ databases">
        <title>Genome Sequence of Candolleomyces eurysporus.</title>
        <authorList>
            <person name="Buettner E."/>
        </authorList>
    </citation>
    <scope>NUCLEOTIDE SEQUENCE</scope>
    <source>
        <strain evidence="9">VTCC 930004</strain>
    </source>
</reference>
<dbReference type="InterPro" id="IPR041679">
    <property type="entry name" value="DNA2/NAM7-like_C"/>
</dbReference>
<feature type="compositionally biased region" description="Low complexity" evidence="7">
    <location>
        <begin position="888"/>
        <end position="901"/>
    </location>
</feature>
<dbReference type="CDD" id="cd18808">
    <property type="entry name" value="SF1_C_Upf1"/>
    <property type="match status" value="1"/>
</dbReference>
<evidence type="ECO:0000256" key="3">
    <source>
        <dbReference type="ARBA" id="ARBA00022801"/>
    </source>
</evidence>
<dbReference type="PANTHER" id="PTHR43788">
    <property type="entry name" value="DNA2/NAM7 HELICASE FAMILY MEMBER"/>
    <property type="match status" value="1"/>
</dbReference>
<dbReference type="InterPro" id="IPR050534">
    <property type="entry name" value="Coronavir_polyprotein_1ab"/>
</dbReference>
<dbReference type="Pfam" id="PF13087">
    <property type="entry name" value="AAA_12"/>
    <property type="match status" value="1"/>
</dbReference>
<dbReference type="CDD" id="cd11069">
    <property type="entry name" value="CYP_FUM15-like"/>
    <property type="match status" value="1"/>
</dbReference>
<dbReference type="GO" id="GO:0005524">
    <property type="term" value="F:ATP binding"/>
    <property type="evidence" value="ECO:0007669"/>
    <property type="project" value="UniProtKB-KW"/>
</dbReference>
<dbReference type="GO" id="GO:0043139">
    <property type="term" value="F:5'-3' DNA helicase activity"/>
    <property type="evidence" value="ECO:0007669"/>
    <property type="project" value="TreeGrafter"/>
</dbReference>
<feature type="non-terminal residue" evidence="9">
    <location>
        <position position="1"/>
    </location>
</feature>
<evidence type="ECO:0000256" key="5">
    <source>
        <dbReference type="ARBA" id="ARBA00022840"/>
    </source>
</evidence>
<dbReference type="InterPro" id="IPR041677">
    <property type="entry name" value="DNA2/NAM7_AAA_11"/>
</dbReference>
<comment type="similarity">
    <text evidence="1">Belongs to the DNA2/NAM7 helicase family.</text>
</comment>
<gene>
    <name evidence="9" type="ORF">H1R20_g14694</name>
</gene>
<dbReference type="InterPro" id="IPR002401">
    <property type="entry name" value="Cyt_P450_E_grp-I"/>
</dbReference>
<accession>A0A9W8M9M2</accession>
<dbReference type="Gene3D" id="1.10.630.10">
    <property type="entry name" value="Cytochrome P450"/>
    <property type="match status" value="1"/>
</dbReference>
<keyword evidence="6" id="KW-0408">Iron</keyword>
<dbReference type="PRINTS" id="PR00385">
    <property type="entry name" value="P450"/>
</dbReference>
<dbReference type="SUPFAM" id="SSF48264">
    <property type="entry name" value="Cytochrome P450"/>
    <property type="match status" value="1"/>
</dbReference>
<dbReference type="GO" id="GO:0005506">
    <property type="term" value="F:iron ion binding"/>
    <property type="evidence" value="ECO:0007669"/>
    <property type="project" value="InterPro"/>
</dbReference>
<evidence type="ECO:0000256" key="1">
    <source>
        <dbReference type="ARBA" id="ARBA00007913"/>
    </source>
</evidence>
<dbReference type="OrthoDB" id="6730379at2759"/>
<name>A0A9W8M9M2_9AGAR</name>
<keyword evidence="4" id="KW-0347">Helicase</keyword>
<dbReference type="InterPro" id="IPR027417">
    <property type="entry name" value="P-loop_NTPase"/>
</dbReference>
<dbReference type="Pfam" id="PF13086">
    <property type="entry name" value="AAA_11"/>
    <property type="match status" value="1"/>
</dbReference>
<evidence type="ECO:0000256" key="7">
    <source>
        <dbReference type="SAM" id="MobiDB-lite"/>
    </source>
</evidence>
<keyword evidence="3" id="KW-0378">Hydrolase</keyword>
<dbReference type="Proteomes" id="UP001140091">
    <property type="component" value="Unassembled WGS sequence"/>
</dbReference>
<evidence type="ECO:0000256" key="2">
    <source>
        <dbReference type="ARBA" id="ARBA00022741"/>
    </source>
</evidence>
<dbReference type="Pfam" id="PF00067">
    <property type="entry name" value="p450"/>
    <property type="match status" value="1"/>
</dbReference>
<protein>
    <recommendedName>
        <fullName evidence="8">AAA+ ATPase domain-containing protein</fullName>
    </recommendedName>
</protein>
<sequence length="1186" mass="132558">MTSPTIEAILVFVGTWFTWRLLKRFALKSPLYIVPGPNPDSWWAGNMMRLLNNEDWSYHEKLAREFLNVCFQLLRDIHTTNTPPKDQYIYEEAEEFITTGRLIFGDAIVTTLGEHHRKQRKVLNPAFSAANIREMTPIFHEVVGRLRQTLVQQVSKGEVEIDMLSWMTRTALELIGQAGYGFSFDSLEIDAPEHPFYTSIRNLNQGANDIAMVIARMFLVKYVTKLGSSKFRRAIVDLLPWKKLHELRDMTDVMHNTSVEIFEATKRSLEAGEDISGRIGRGKDVMSILLKANNAALEADRLPESELLAQISALTFAGMDTTANSLSRILHLLSENPQVQDKLRKEILDARKEHGELSYDVLTSLPYLDAVCRESLRVYAAVPFLRREARKNMVLPLSKPITSTDGKLMNEIFVPKDTTIIMSLLDCNCDPEIWGPDAAEWKPERWLSPLPETVTEAKVPGVYSNLMTFLGGGRACIGFKFSQLEMKVVLCHLLETMKFAPSGKKVLWENNLIVQPTTADAKVSDKTLRRELQLPLKQAEGVVYKVSDTRVVIAIDPSESSSDDLDLPERCRLVKLANSVTYDRMEKAIDRLEKAVLPSDGKAPDPTSLTEVLLGMKPRAPRVPVEDIEFLDSNLNDSQKEAIRFCLESPEVACIHGPPGTGKTHTLIEIIRQLTSQSPANTRPLRILVCGASNLAVDNILERLLKLPVKDKAERLKVTRIGHPARVMSNEGVLESTLEVKSTRTDQAALVKDVKQELETALETLSGKGKGGKGKPPRGAERRKMWEEVKALRKEFRQREGGIVNSVLSESQVVLATCHSSGGRQLRIQEFDVVIIDEATQAIEAVCWVPIFKAKKLILAGDPLQLPPTILSLKQEERKKDKQKKAAVSKSKTPTSNGSSKTGKKKGDPTVENSPSGEDDDGAGSDTDEEAEPEVSVPQSKTNRPVELRPPRTLETTLFDRLETMYGPSIKRMLQVQYRMHDQICDFPSKTLYGSKLKSHSSVASHLLRDLPNAQASEDDDEVLQHPIVFFDTSGCEYFEKLDGDSEEGSRCNENEGTIVKNWVEKLVVAGILPEQIAIITPYQAQVTLLTSLLRPAYGPSLEIGTVDGMQGREKEAIVISMVRSNDTREVGFLKEKRRMNVAMTRARRHLCVIGDASTVVHGGGYLKKWLAWLEANADVRYAGLD</sequence>
<feature type="compositionally biased region" description="Acidic residues" evidence="7">
    <location>
        <begin position="917"/>
        <end position="933"/>
    </location>
</feature>
<dbReference type="GO" id="GO:0005694">
    <property type="term" value="C:chromosome"/>
    <property type="evidence" value="ECO:0007669"/>
    <property type="project" value="UniProtKB-ARBA"/>
</dbReference>
<dbReference type="Gene3D" id="2.40.30.270">
    <property type="match status" value="1"/>
</dbReference>
<dbReference type="InterPro" id="IPR003593">
    <property type="entry name" value="AAA+_ATPase"/>
</dbReference>
<keyword evidence="6" id="KW-0479">Metal-binding</keyword>
<dbReference type="PRINTS" id="PR00463">
    <property type="entry name" value="EP450I"/>
</dbReference>
<keyword evidence="5" id="KW-0067">ATP-binding</keyword>
<feature type="domain" description="AAA+ ATPase" evidence="8">
    <location>
        <begin position="649"/>
        <end position="882"/>
    </location>
</feature>
<dbReference type="GO" id="GO:0020037">
    <property type="term" value="F:heme binding"/>
    <property type="evidence" value="ECO:0007669"/>
    <property type="project" value="InterPro"/>
</dbReference>
<dbReference type="GO" id="GO:0016705">
    <property type="term" value="F:oxidoreductase activity, acting on paired donors, with incorporation or reduction of molecular oxygen"/>
    <property type="evidence" value="ECO:0007669"/>
    <property type="project" value="InterPro"/>
</dbReference>
<dbReference type="FunFam" id="3.40.50.300:FF:000326">
    <property type="entry name" value="P-loop containing nucleoside triphosphate hydrolase"/>
    <property type="match status" value="1"/>
</dbReference>
<dbReference type="GO" id="GO:0016787">
    <property type="term" value="F:hydrolase activity"/>
    <property type="evidence" value="ECO:0007669"/>
    <property type="project" value="UniProtKB-KW"/>
</dbReference>
<evidence type="ECO:0000313" key="9">
    <source>
        <dbReference type="EMBL" id="KAJ2922401.1"/>
    </source>
</evidence>
<dbReference type="PANTHER" id="PTHR43788:SF8">
    <property type="entry name" value="DNA-BINDING PROTEIN SMUBP-2"/>
    <property type="match status" value="1"/>
</dbReference>
<evidence type="ECO:0000256" key="6">
    <source>
        <dbReference type="PIRSR" id="PIRSR602401-1"/>
    </source>
</evidence>
<dbReference type="Gene3D" id="3.40.50.300">
    <property type="entry name" value="P-loop containing nucleotide triphosphate hydrolases"/>
    <property type="match status" value="2"/>
</dbReference>
<dbReference type="EMBL" id="JANBPK010001493">
    <property type="protein sequence ID" value="KAJ2922401.1"/>
    <property type="molecule type" value="Genomic_DNA"/>
</dbReference>
<dbReference type="SMART" id="SM00382">
    <property type="entry name" value="AAA"/>
    <property type="match status" value="1"/>
</dbReference>
<dbReference type="InterPro" id="IPR047187">
    <property type="entry name" value="SF1_C_Upf1"/>
</dbReference>
<dbReference type="InterPro" id="IPR001128">
    <property type="entry name" value="Cyt_P450"/>
</dbReference>
<evidence type="ECO:0000256" key="4">
    <source>
        <dbReference type="ARBA" id="ARBA00022806"/>
    </source>
</evidence>
<dbReference type="SUPFAM" id="SSF52540">
    <property type="entry name" value="P-loop containing nucleoside triphosphate hydrolases"/>
    <property type="match status" value="1"/>
</dbReference>
<dbReference type="InterPro" id="IPR036396">
    <property type="entry name" value="Cyt_P450_sf"/>
</dbReference>
<evidence type="ECO:0000313" key="10">
    <source>
        <dbReference type="Proteomes" id="UP001140091"/>
    </source>
</evidence>
<feature type="binding site" description="axial binding residue" evidence="6">
    <location>
        <position position="476"/>
    </location>
    <ligand>
        <name>heme</name>
        <dbReference type="ChEBI" id="CHEBI:30413"/>
    </ligand>
    <ligandPart>
        <name>Fe</name>
        <dbReference type="ChEBI" id="CHEBI:18248"/>
    </ligandPart>
</feature>
<feature type="region of interest" description="Disordered" evidence="7">
    <location>
        <begin position="875"/>
        <end position="949"/>
    </location>
</feature>
<comment type="cofactor">
    <cofactor evidence="6">
        <name>heme</name>
        <dbReference type="ChEBI" id="CHEBI:30413"/>
    </cofactor>
</comment>
<comment type="caution">
    <text evidence="9">The sequence shown here is derived from an EMBL/GenBank/DDBJ whole genome shotgun (WGS) entry which is preliminary data.</text>
</comment>
<proteinExistence type="inferred from homology"/>
<dbReference type="AlphaFoldDB" id="A0A9W8M9M2"/>
<dbReference type="GO" id="GO:0004497">
    <property type="term" value="F:monooxygenase activity"/>
    <property type="evidence" value="ECO:0007669"/>
    <property type="project" value="InterPro"/>
</dbReference>
<organism evidence="9 10">
    <name type="scientific">Candolleomyces eurysporus</name>
    <dbReference type="NCBI Taxonomy" id="2828524"/>
    <lineage>
        <taxon>Eukaryota</taxon>
        <taxon>Fungi</taxon>
        <taxon>Dikarya</taxon>
        <taxon>Basidiomycota</taxon>
        <taxon>Agaricomycotina</taxon>
        <taxon>Agaricomycetes</taxon>
        <taxon>Agaricomycetidae</taxon>
        <taxon>Agaricales</taxon>
        <taxon>Agaricineae</taxon>
        <taxon>Psathyrellaceae</taxon>
        <taxon>Candolleomyces</taxon>
    </lineage>
</organism>
<keyword evidence="6" id="KW-0349">Heme</keyword>
<evidence type="ECO:0000259" key="8">
    <source>
        <dbReference type="SMART" id="SM00382"/>
    </source>
</evidence>
<keyword evidence="2" id="KW-0547">Nucleotide-binding</keyword>
<keyword evidence="10" id="KW-1185">Reference proteome</keyword>